<dbReference type="InterPro" id="IPR002466">
    <property type="entry name" value="A_deamin"/>
</dbReference>
<evidence type="ECO:0000313" key="12">
    <source>
        <dbReference type="RefSeq" id="XP_031746878.1"/>
    </source>
</evidence>
<dbReference type="CDD" id="cd19914">
    <property type="entry name" value="DSRM_DRADA_rpt2"/>
    <property type="match status" value="1"/>
</dbReference>
<dbReference type="GeneID" id="100493195"/>
<dbReference type="OrthoDB" id="10268011at2759"/>
<evidence type="ECO:0000259" key="9">
    <source>
        <dbReference type="PROSITE" id="PS50139"/>
    </source>
</evidence>
<feature type="domain" description="A to I editase" evidence="10">
    <location>
        <begin position="880"/>
        <end position="1214"/>
    </location>
</feature>
<evidence type="ECO:0000256" key="4">
    <source>
        <dbReference type="ARBA" id="ARBA00022884"/>
    </source>
</evidence>
<evidence type="ECO:0000256" key="7">
    <source>
        <dbReference type="SAM" id="MobiDB-lite"/>
    </source>
</evidence>
<dbReference type="Pfam" id="PF02295">
    <property type="entry name" value="z-alpha"/>
    <property type="match status" value="1"/>
</dbReference>
<dbReference type="PANTHER" id="PTHR10910">
    <property type="entry name" value="EUKARYOTE SPECIFIC DSRNA BINDING PROTEIN"/>
    <property type="match status" value="1"/>
</dbReference>
<dbReference type="Proteomes" id="UP000008143">
    <property type="component" value="Chromosome 8"/>
</dbReference>
<name>A0A8J1IMT7_XENTR</name>
<dbReference type="GO" id="GO:0006396">
    <property type="term" value="P:RNA processing"/>
    <property type="evidence" value="ECO:0000318"/>
    <property type="project" value="GO_Central"/>
</dbReference>
<dbReference type="GO" id="GO:0005737">
    <property type="term" value="C:cytoplasm"/>
    <property type="evidence" value="ECO:0000318"/>
    <property type="project" value="GO_Central"/>
</dbReference>
<dbReference type="Gene3D" id="3.30.160.20">
    <property type="match status" value="3"/>
</dbReference>
<evidence type="ECO:0000259" key="8">
    <source>
        <dbReference type="PROSITE" id="PS50137"/>
    </source>
</evidence>
<dbReference type="PROSITE" id="PS50139">
    <property type="entry name" value="Z_BINDING"/>
    <property type="match status" value="2"/>
</dbReference>
<dbReference type="PROSITE" id="PS50137">
    <property type="entry name" value="DS_RBD"/>
    <property type="match status" value="3"/>
</dbReference>
<feature type="region of interest" description="Disordered" evidence="7">
    <location>
        <begin position="237"/>
        <end position="277"/>
    </location>
</feature>
<keyword evidence="2" id="KW-0963">Cytoplasm</keyword>
<evidence type="ECO:0000256" key="3">
    <source>
        <dbReference type="ARBA" id="ARBA00022737"/>
    </source>
</evidence>
<feature type="region of interest" description="Disordered" evidence="7">
    <location>
        <begin position="415"/>
        <end position="441"/>
    </location>
</feature>
<dbReference type="GO" id="GO:0005730">
    <property type="term" value="C:nucleolus"/>
    <property type="evidence" value="ECO:0000318"/>
    <property type="project" value="GO_Central"/>
</dbReference>
<dbReference type="Gene3D" id="1.10.10.10">
    <property type="entry name" value="Winged helix-like DNA-binding domain superfamily/Winged helix DNA-binding domain"/>
    <property type="match status" value="2"/>
</dbReference>
<dbReference type="Xenbase" id="XB-GENE-854473">
    <property type="gene designation" value="adar"/>
</dbReference>
<dbReference type="Pfam" id="PF00035">
    <property type="entry name" value="dsrm"/>
    <property type="match status" value="3"/>
</dbReference>
<dbReference type="InterPro" id="IPR036390">
    <property type="entry name" value="WH_DNA-bd_sf"/>
</dbReference>
<dbReference type="KEGG" id="xtr:100493195"/>
<feature type="domain" description="Z-binding" evidence="9">
    <location>
        <begin position="278"/>
        <end position="342"/>
    </location>
</feature>
<dbReference type="GO" id="GO:0008251">
    <property type="term" value="F:tRNA-specific adenosine deaminase activity"/>
    <property type="evidence" value="ECO:0000318"/>
    <property type="project" value="GO_Central"/>
</dbReference>
<dbReference type="RefSeq" id="XP_031746878.1">
    <property type="nucleotide sequence ID" value="XM_031891018.1"/>
</dbReference>
<feature type="domain" description="DRBM" evidence="8">
    <location>
        <begin position="627"/>
        <end position="695"/>
    </location>
</feature>
<dbReference type="AGR" id="Xenbase:XB-GENE-854473"/>
<dbReference type="InterPro" id="IPR036388">
    <property type="entry name" value="WH-like_DNA-bd_sf"/>
</dbReference>
<feature type="domain" description="DRBM" evidence="8">
    <location>
        <begin position="498"/>
        <end position="566"/>
    </location>
</feature>
<dbReference type="GO" id="GO:0003726">
    <property type="term" value="F:double-stranded RNA adenosine deaminase activity"/>
    <property type="evidence" value="ECO:0000318"/>
    <property type="project" value="GO_Central"/>
</dbReference>
<evidence type="ECO:0000256" key="2">
    <source>
        <dbReference type="ARBA" id="ARBA00022490"/>
    </source>
</evidence>
<dbReference type="FunFam" id="3.30.160.20:FF:000005">
    <property type="entry name" value="Putative double-stranded RNA-specific adenosine deaminase"/>
    <property type="match status" value="3"/>
</dbReference>
<dbReference type="SMART" id="SM00552">
    <property type="entry name" value="ADEAMc"/>
    <property type="match status" value="1"/>
</dbReference>
<keyword evidence="11" id="KW-1185">Reference proteome</keyword>
<dbReference type="OMA" id="ERMQMKR"/>
<keyword evidence="4 6" id="KW-0694">RNA-binding</keyword>
<evidence type="ECO:0000256" key="5">
    <source>
        <dbReference type="ARBA" id="ARBA00023158"/>
    </source>
</evidence>
<evidence type="ECO:0000256" key="1">
    <source>
        <dbReference type="ARBA" id="ARBA00004496"/>
    </source>
</evidence>
<dbReference type="GO" id="GO:0003725">
    <property type="term" value="F:double-stranded RNA binding"/>
    <property type="evidence" value="ECO:0000318"/>
    <property type="project" value="GO_Central"/>
</dbReference>
<organism evidence="11 12">
    <name type="scientific">Xenopus tropicalis</name>
    <name type="common">Western clawed frog</name>
    <name type="synonym">Silurana tropicalis</name>
    <dbReference type="NCBI Taxonomy" id="8364"/>
    <lineage>
        <taxon>Eukaryota</taxon>
        <taxon>Metazoa</taxon>
        <taxon>Chordata</taxon>
        <taxon>Craniata</taxon>
        <taxon>Vertebrata</taxon>
        <taxon>Euteleostomi</taxon>
        <taxon>Amphibia</taxon>
        <taxon>Batrachia</taxon>
        <taxon>Anura</taxon>
        <taxon>Pipoidea</taxon>
        <taxon>Pipidae</taxon>
        <taxon>Xenopodinae</taxon>
        <taxon>Xenopus</taxon>
        <taxon>Silurana</taxon>
    </lineage>
</organism>
<dbReference type="Pfam" id="PF02137">
    <property type="entry name" value="A_deamin"/>
    <property type="match status" value="1"/>
</dbReference>
<feature type="compositionally biased region" description="Polar residues" evidence="7">
    <location>
        <begin position="264"/>
        <end position="275"/>
    </location>
</feature>
<dbReference type="InterPro" id="IPR042371">
    <property type="entry name" value="Z_dom"/>
</dbReference>
<evidence type="ECO:0000259" key="10">
    <source>
        <dbReference type="PROSITE" id="PS50141"/>
    </source>
</evidence>
<dbReference type="GO" id="GO:0006382">
    <property type="term" value="P:adenosine to inosine editing"/>
    <property type="evidence" value="ECO:0000318"/>
    <property type="project" value="GO_Central"/>
</dbReference>
<dbReference type="InterPro" id="IPR014720">
    <property type="entry name" value="dsRBD_dom"/>
</dbReference>
<evidence type="ECO:0000313" key="13">
    <source>
        <dbReference type="Xenbase" id="XB-GENE-854473"/>
    </source>
</evidence>
<dbReference type="PROSITE" id="PS50141">
    <property type="entry name" value="A_DEAMIN_EDITASE"/>
    <property type="match status" value="1"/>
</dbReference>
<dbReference type="PANTHER" id="PTHR10910:SF107">
    <property type="entry name" value="DOUBLE-STRANDED RNA-SPECIFIC ADENOSINE DEAMINASE"/>
    <property type="match status" value="1"/>
</dbReference>
<dbReference type="SMART" id="SM00358">
    <property type="entry name" value="DSRM"/>
    <property type="match status" value="3"/>
</dbReference>
<reference evidence="12" key="1">
    <citation type="submission" date="2025-08" db="UniProtKB">
        <authorList>
            <consortium name="RefSeq"/>
        </authorList>
    </citation>
    <scope>IDENTIFICATION</scope>
    <source>
        <strain evidence="12">Nigerian</strain>
        <tissue evidence="12">Liver and blood</tissue>
    </source>
</reference>
<dbReference type="SUPFAM" id="SSF46785">
    <property type="entry name" value="Winged helix' DNA-binding domain"/>
    <property type="match status" value="2"/>
</dbReference>
<feature type="domain" description="DRBM" evidence="8">
    <location>
        <begin position="744"/>
        <end position="812"/>
    </location>
</feature>
<feature type="domain" description="Z-binding" evidence="9">
    <location>
        <begin position="173"/>
        <end position="239"/>
    </location>
</feature>
<gene>
    <name evidence="12 13" type="primary">adar</name>
</gene>
<evidence type="ECO:0000256" key="6">
    <source>
        <dbReference type="PROSITE-ProRule" id="PRU00266"/>
    </source>
</evidence>
<dbReference type="SMART" id="SM00550">
    <property type="entry name" value="Zalpha"/>
    <property type="match status" value="2"/>
</dbReference>
<sequence length="1218" mass="133950">MKTLPSPHHIFRAPVRNHCALRHCRRQSPLVSPSALRMRTWLRPHPLCVTVLWAGEFFFLFCSGSGSSPAGSSGVCGQRKRSCRGCAAATTGSEYQPQSLREQQRNFLLGYTSAPHIPAAAWHTYRTPPKDFYPPRHTRQRPLLQTPPAPPRFSNRGPPAHIYGLAQAFGSLSVSRDPVESRLLDYIRGLSDGQTFTAKELAWRFKVAKKCINHFLYRFEGKGLLCKSLGTPPVWRVSSATHPPPSQSSGSSSYQGSSSPAEGLSTSDSEDNSVPCSPEVMAANKEKVCDFLYNSQPSTPFIIRKNVGIPKMPELTQILNALEKQGEACKVSSNPVKWTLTDKKRERMLIKKRAAEIHAMEVKLEGVSEAKEPETPAERELENGQQAASMLEAVHTELPVGPVPGDGFIADQNVPPFEASEEPPRKRAKGGSEFDDFENGKWASDDIPEAMNAMNAMNQSDVLVGIPEAEIHNEFTQAYEPVKEFNRLEKLLACREKNPVSGLLEFTHYCSQHCDFVLLNQSGPSHDPRFKIQAVIDGRSFPVAEASSKKTAKKDAAALALRILLREEQGGTEEEVMAEGAQLPDVKEEVGASRGGAGGLHTIQTFVPLQTLPLKVPAQPFFPSTKNPISILMEHGQKSGSMCEFQLVSQEGPPHDPKFTYTVRIGNQTFPPVVANSKKMAKQLAAEAAVRELLGDSVLLPDKLEPSFHPNPTEFPAVPELSVEDLKMAQASSVGDLIKYLNANPVSGLLEYARAKGFAAEFKMVNQTGPPHDPKFVFQAKVGGRWFPAVSASNKKQAKAEAADAALRVLIGEAERAAREGDVMTELPVSGSTFHDQIAMLSHQKFNSLTARIQNSLLGRKILAAIIMKKSSDDLGTVVSIGTGNRCVKGEELSLRGETVNDCHAEIVSRRGFIRFLYSQLMKYNPDMPDDSIFEEAEGDLLRVRPGVTFHLYISTAPCGDGALFDKSCSDQPSADGDTKHCPIFENVKQGKLRTKVENGEGTIPVESSDIVPTWDGIQHGERLRTMSCSDKILRWNVLGLQGGLLTHFMEPVYLSSLTLGYLFSQGHLTRAICCRMSRDGDAFQNQLPDLFVVNHPEVGRVSVYDSTRQTGKTKESSVNWCLADEEVEVLDGTKGKVEGVKLEISRVSKLHMFTLFQQLSVLRGRHDLLALGSYSDVKATAATYQTAKGQLFRALQEMGYGNWISKPQEEKCFSLSI</sequence>
<feature type="compositionally biased region" description="Low complexity" evidence="7">
    <location>
        <begin position="247"/>
        <end position="260"/>
    </location>
</feature>
<comment type="subcellular location">
    <subcellularLocation>
        <location evidence="1">Cytoplasm</location>
    </subcellularLocation>
</comment>
<protein>
    <submittedName>
        <fullName evidence="12">Double-stranded RNA-specific adenosine deaminase isoform X1</fullName>
    </submittedName>
</protein>
<keyword evidence="5" id="KW-0943">RNA-mediated gene silencing</keyword>
<dbReference type="GO" id="GO:0031047">
    <property type="term" value="P:regulatory ncRNA-mediated gene silencing"/>
    <property type="evidence" value="ECO:0007669"/>
    <property type="project" value="UniProtKB-KW"/>
</dbReference>
<proteinExistence type="predicted"/>
<accession>A0A8J1IMT7</accession>
<evidence type="ECO:0000313" key="11">
    <source>
        <dbReference type="Proteomes" id="UP000008143"/>
    </source>
</evidence>
<keyword evidence="3" id="KW-0677">Repeat</keyword>
<dbReference type="CTD" id="103"/>
<dbReference type="SUPFAM" id="SSF54768">
    <property type="entry name" value="dsRNA-binding domain-like"/>
    <property type="match status" value="3"/>
</dbReference>
<dbReference type="AlphaFoldDB" id="A0A8J1IMT7"/>